<keyword evidence="9" id="KW-0648">Protein biosynthesis</keyword>
<dbReference type="InterPro" id="IPR036754">
    <property type="entry name" value="YbaK/aa-tRNA-synt-asso_dom_sf"/>
</dbReference>
<evidence type="ECO:0000313" key="14">
    <source>
        <dbReference type="EMBL" id="PHN16258.1"/>
    </source>
</evidence>
<evidence type="ECO:0000256" key="3">
    <source>
        <dbReference type="ARBA" id="ARBA00012831"/>
    </source>
</evidence>
<dbReference type="CDD" id="cd00861">
    <property type="entry name" value="ProRS_anticodon_short"/>
    <property type="match status" value="1"/>
</dbReference>
<evidence type="ECO:0000256" key="5">
    <source>
        <dbReference type="ARBA" id="ARBA00022490"/>
    </source>
</evidence>
<dbReference type="InterPro" id="IPR050062">
    <property type="entry name" value="Pro-tRNA_synthetase"/>
</dbReference>
<dbReference type="EMBL" id="MKGN01000014">
    <property type="protein sequence ID" value="PHN16258.1"/>
    <property type="molecule type" value="Genomic_DNA"/>
</dbReference>
<dbReference type="InterPro" id="IPR004500">
    <property type="entry name" value="Pro-tRNA-synth_IIa_bac-type"/>
</dbReference>
<evidence type="ECO:0000256" key="2">
    <source>
        <dbReference type="ARBA" id="ARBA00011738"/>
    </source>
</evidence>
<dbReference type="PANTHER" id="PTHR42753:SF2">
    <property type="entry name" value="PROLINE--TRNA LIGASE"/>
    <property type="match status" value="1"/>
</dbReference>
<dbReference type="InterPro" id="IPR045864">
    <property type="entry name" value="aa-tRNA-synth_II/BPL/LPL"/>
</dbReference>
<evidence type="ECO:0000256" key="9">
    <source>
        <dbReference type="ARBA" id="ARBA00022917"/>
    </source>
</evidence>
<dbReference type="Proteomes" id="UP000222818">
    <property type="component" value="Unassembled WGS sequence"/>
</dbReference>
<dbReference type="PRINTS" id="PR01046">
    <property type="entry name" value="TRNASYNTHPRO"/>
</dbReference>
<dbReference type="Pfam" id="PF03129">
    <property type="entry name" value="HGTP_anticodon"/>
    <property type="match status" value="1"/>
</dbReference>
<keyword evidence="7" id="KW-0547">Nucleotide-binding</keyword>
<keyword evidence="15" id="KW-1185">Reference proteome</keyword>
<reference evidence="14 15" key="1">
    <citation type="journal article" date="2017" name="ISME J.">
        <title>Tremblaya phenacola PPER: an evolutionary beta-gammaproteobacterium collage.</title>
        <authorList>
            <person name="Gil R."/>
            <person name="Vargas-Chavez C."/>
            <person name="Lopez-Madrigal S."/>
            <person name="Santos-Garcia D."/>
            <person name="Latorre A."/>
            <person name="Moya A."/>
        </authorList>
    </citation>
    <scope>NUCLEOTIDE SEQUENCE [LARGE SCALE GENOMIC DNA]</scope>
    <source>
        <strain evidence="14 15">PPER</strain>
    </source>
</reference>
<comment type="catalytic activity">
    <reaction evidence="11">
        <text>tRNA(Pro) + L-proline + ATP = L-prolyl-tRNA(Pro) + AMP + diphosphate</text>
        <dbReference type="Rhea" id="RHEA:14305"/>
        <dbReference type="Rhea" id="RHEA-COMP:9700"/>
        <dbReference type="Rhea" id="RHEA-COMP:9702"/>
        <dbReference type="ChEBI" id="CHEBI:30616"/>
        <dbReference type="ChEBI" id="CHEBI:33019"/>
        <dbReference type="ChEBI" id="CHEBI:60039"/>
        <dbReference type="ChEBI" id="CHEBI:78442"/>
        <dbReference type="ChEBI" id="CHEBI:78532"/>
        <dbReference type="ChEBI" id="CHEBI:456215"/>
        <dbReference type="EC" id="6.1.1.15"/>
    </reaction>
</comment>
<dbReference type="Gene3D" id="3.30.930.10">
    <property type="entry name" value="Bira Bifunctional Protein, Domain 2"/>
    <property type="match status" value="2"/>
</dbReference>
<dbReference type="EC" id="6.1.1.15" evidence="3 12"/>
<evidence type="ECO:0000256" key="8">
    <source>
        <dbReference type="ARBA" id="ARBA00022840"/>
    </source>
</evidence>
<dbReference type="GO" id="GO:0005829">
    <property type="term" value="C:cytosol"/>
    <property type="evidence" value="ECO:0007669"/>
    <property type="project" value="TreeGrafter"/>
</dbReference>
<keyword evidence="10" id="KW-0030">Aminoacyl-tRNA synthetase</keyword>
<dbReference type="GO" id="GO:0006433">
    <property type="term" value="P:prolyl-tRNA aminoacylation"/>
    <property type="evidence" value="ECO:0007669"/>
    <property type="project" value="UniProtKB-UniRule"/>
</dbReference>
<dbReference type="InterPro" id="IPR007214">
    <property type="entry name" value="YbaK/aa-tRNA-synth-assoc-dom"/>
</dbReference>
<dbReference type="SUPFAM" id="SSF55826">
    <property type="entry name" value="YbaK/ProRS associated domain"/>
    <property type="match status" value="1"/>
</dbReference>
<dbReference type="GO" id="GO:0002161">
    <property type="term" value="F:aminoacyl-tRNA deacylase activity"/>
    <property type="evidence" value="ECO:0007669"/>
    <property type="project" value="InterPro"/>
</dbReference>
<accession>A0A2G0V718</accession>
<evidence type="ECO:0000313" key="15">
    <source>
        <dbReference type="Proteomes" id="UP000222818"/>
    </source>
</evidence>
<dbReference type="Pfam" id="PF00587">
    <property type="entry name" value="tRNA-synt_2b"/>
    <property type="match status" value="1"/>
</dbReference>
<evidence type="ECO:0000256" key="7">
    <source>
        <dbReference type="ARBA" id="ARBA00022741"/>
    </source>
</evidence>
<dbReference type="AlphaFoldDB" id="A0A2G0V718"/>
<keyword evidence="5" id="KW-0963">Cytoplasm</keyword>
<protein>
    <recommendedName>
        <fullName evidence="4 12">Proline--tRNA ligase</fullName>
        <ecNumber evidence="3 12">6.1.1.15</ecNumber>
    </recommendedName>
</protein>
<dbReference type="RefSeq" id="WP_099336865.1">
    <property type="nucleotide sequence ID" value="NZ_MKGN01000014.1"/>
</dbReference>
<sequence length="582" mass="66327">MVRTSKYILCTLRKRSSETDIVSNKLMLRAGMIRKLSSGIYTWLPIGLRVIYMLTNTIRKEMLKVGCIEILMPAIQPVNIWEKSGRLKDYKSELIKITDRNKKDHVLGPTHEEVVTELVNNEILSHKQLPLSFYQIQTHFRDELRPRFGVIRSKEFLMKDAYSFHINQKNLKATYSLMYSSYSNIFKRIGLKYKTNKVTAGFMGNGSSHEFLALGSSGETDIMFTTKPNYASNVVIDETLPSFKINPKPTKELKLVVTTKFKSVFELAVYFNTSVYKTIKAFIVHTNKLINPYIVLIIRGDHQLNKIKLGKVPTIQTPLKYANIEDLKNLKLVTVDSPTSAYDIGLFSLAMPLIIDRAVAVMGDFIVGSNIRYRLFYGVNWGRDLLLSNIIQADIRIRYNGALWFIKESSLKKNKSIEVGHIFQVGSKYSDIINNRLQVNEGNKQSLIMGCYGIGISRTIASIVEQNYNKAGTIWTNSIAPFHVAIIALNMHRIEKIKEIAEYIYNKLASYNIDVLLDDRASSLGVMFNDIELIGINHIILVTNNSLFDSVEYKSRYAGDIKAVNIYNISTYILKELMLNIG</sequence>
<evidence type="ECO:0000256" key="1">
    <source>
        <dbReference type="ARBA" id="ARBA00004496"/>
    </source>
</evidence>
<comment type="subcellular location">
    <subcellularLocation>
        <location evidence="1">Cytoplasm</location>
    </subcellularLocation>
</comment>
<dbReference type="InterPro" id="IPR006195">
    <property type="entry name" value="aa-tRNA-synth_II"/>
</dbReference>
<name>A0A2G0V718_9PROT</name>
<dbReference type="OrthoDB" id="9809052at2"/>
<evidence type="ECO:0000259" key="13">
    <source>
        <dbReference type="PROSITE" id="PS50862"/>
    </source>
</evidence>
<dbReference type="InterPro" id="IPR036621">
    <property type="entry name" value="Anticodon-bd_dom_sf"/>
</dbReference>
<comment type="subunit">
    <text evidence="2">Homodimer.</text>
</comment>
<evidence type="ECO:0000256" key="4">
    <source>
        <dbReference type="ARBA" id="ARBA00019110"/>
    </source>
</evidence>
<keyword evidence="6 14" id="KW-0436">Ligase</keyword>
<dbReference type="NCBIfam" id="TIGR00409">
    <property type="entry name" value="proS_fam_II"/>
    <property type="match status" value="1"/>
</dbReference>
<dbReference type="InterPro" id="IPR002316">
    <property type="entry name" value="Pro-tRNA-ligase_IIa"/>
</dbReference>
<proteinExistence type="predicted"/>
<evidence type="ECO:0000256" key="12">
    <source>
        <dbReference type="NCBIfam" id="TIGR00409"/>
    </source>
</evidence>
<dbReference type="PROSITE" id="PS50862">
    <property type="entry name" value="AA_TRNA_LIGASE_II"/>
    <property type="match status" value="1"/>
</dbReference>
<dbReference type="SUPFAM" id="SSF52954">
    <property type="entry name" value="Class II aaRS ABD-related"/>
    <property type="match status" value="1"/>
</dbReference>
<dbReference type="NCBIfam" id="NF006625">
    <property type="entry name" value="PRK09194.1"/>
    <property type="match status" value="1"/>
</dbReference>
<dbReference type="InterPro" id="IPR002314">
    <property type="entry name" value="aa-tRNA-synt_IIb"/>
</dbReference>
<organism evidence="14 15">
    <name type="scientific">Candidatus Tremblayella phenacoccinincola</name>
    <dbReference type="NCBI Taxonomy" id="1010676"/>
    <lineage>
        <taxon>Bacteria</taxon>
        <taxon>Pseudomonadati</taxon>
        <taxon>Pseudomonadota</taxon>
        <taxon>Betaproteobacteria</taxon>
        <taxon>Candidatus Tremblayella</taxon>
    </lineage>
</organism>
<dbReference type="SUPFAM" id="SSF55681">
    <property type="entry name" value="Class II aaRS and biotin synthetases"/>
    <property type="match status" value="1"/>
</dbReference>
<gene>
    <name evidence="14" type="primary">proS</name>
    <name evidence="14" type="ORF">TPPER_00133</name>
</gene>
<dbReference type="GO" id="GO:0004827">
    <property type="term" value="F:proline-tRNA ligase activity"/>
    <property type="evidence" value="ECO:0007669"/>
    <property type="project" value="UniProtKB-UniRule"/>
</dbReference>
<dbReference type="Gene3D" id="3.90.960.10">
    <property type="entry name" value="YbaK/aminoacyl-tRNA synthetase-associated domain"/>
    <property type="match status" value="1"/>
</dbReference>
<evidence type="ECO:0000256" key="6">
    <source>
        <dbReference type="ARBA" id="ARBA00022598"/>
    </source>
</evidence>
<feature type="domain" description="Aminoacyl-transfer RNA synthetases class-II family profile" evidence="13">
    <location>
        <begin position="34"/>
        <end position="481"/>
    </location>
</feature>
<dbReference type="Pfam" id="PF04073">
    <property type="entry name" value="tRNA_edit"/>
    <property type="match status" value="1"/>
</dbReference>
<dbReference type="Gene3D" id="3.40.50.800">
    <property type="entry name" value="Anticodon-binding domain"/>
    <property type="match status" value="1"/>
</dbReference>
<evidence type="ECO:0000256" key="10">
    <source>
        <dbReference type="ARBA" id="ARBA00023146"/>
    </source>
</evidence>
<keyword evidence="8" id="KW-0067">ATP-binding</keyword>
<dbReference type="GO" id="GO:0005524">
    <property type="term" value="F:ATP binding"/>
    <property type="evidence" value="ECO:0007669"/>
    <property type="project" value="UniProtKB-KW"/>
</dbReference>
<comment type="caution">
    <text evidence="14">The sequence shown here is derived from an EMBL/GenBank/DDBJ whole genome shotgun (WGS) entry which is preliminary data.</text>
</comment>
<evidence type="ECO:0000256" key="11">
    <source>
        <dbReference type="ARBA" id="ARBA00047671"/>
    </source>
</evidence>
<dbReference type="PANTHER" id="PTHR42753">
    <property type="entry name" value="MITOCHONDRIAL RIBOSOME PROTEIN L39/PROLYL-TRNA LIGASE FAMILY MEMBER"/>
    <property type="match status" value="1"/>
</dbReference>
<dbReference type="InterPro" id="IPR004154">
    <property type="entry name" value="Anticodon-bd"/>
</dbReference>
<dbReference type="InterPro" id="IPR044140">
    <property type="entry name" value="ProRS_anticodon_short"/>
</dbReference>